<evidence type="ECO:0000313" key="2">
    <source>
        <dbReference type="Proteomes" id="UP000391919"/>
    </source>
</evidence>
<gene>
    <name evidence="1" type="ORF">BpJC7_27460</name>
</gene>
<comment type="caution">
    <text evidence="1">The sequence shown here is derived from an EMBL/GenBank/DDBJ whole genome shotgun (WGS) entry which is preliminary data.</text>
</comment>
<dbReference type="AlphaFoldDB" id="A0A5J4JH81"/>
<keyword evidence="2" id="KW-1185">Reference proteome</keyword>
<dbReference type="EMBL" id="BKZQ01000049">
    <property type="protein sequence ID" value="GER71443.1"/>
    <property type="molecule type" value="Genomic_DNA"/>
</dbReference>
<proteinExistence type="predicted"/>
<sequence>MLKDIKTLLQRNGRETKIKEIAEELHVTPTKIKKLLSRYWQRGMNKNAMLPDYSKSGGKGKIKTLSNEKVGRPRRVTIDGEYRSGINITDEVKVQFEHAINKYYRKSNNYTLRDVYHFVLRDFYSDRFKVNGEYQYRIWDADRIPSYDQLINFTIGLRSSKTQKKDMQFRKSVKEYELKHRPLLSNSKVETNGPGTRFQIDATIADVYIVSAFDVNRIIGRPVVYAVIDVY</sequence>
<name>A0A5J4JH81_9BACI</name>
<evidence type="ECO:0000313" key="1">
    <source>
        <dbReference type="EMBL" id="GER71443.1"/>
    </source>
</evidence>
<protein>
    <submittedName>
        <fullName evidence="1">Uncharacterized protein</fullName>
    </submittedName>
</protein>
<dbReference type="Proteomes" id="UP000391919">
    <property type="component" value="Unassembled WGS sequence"/>
</dbReference>
<organism evidence="1 2">
    <name type="scientific">Weizmannia acidilactici</name>
    <dbReference type="NCBI Taxonomy" id="2607726"/>
    <lineage>
        <taxon>Bacteria</taxon>
        <taxon>Bacillati</taxon>
        <taxon>Bacillota</taxon>
        <taxon>Bacilli</taxon>
        <taxon>Bacillales</taxon>
        <taxon>Bacillaceae</taxon>
        <taxon>Heyndrickxia</taxon>
    </lineage>
</organism>
<reference evidence="1 2" key="1">
    <citation type="submission" date="2019-09" db="EMBL/GenBank/DDBJ databases">
        <title>Draft genome sequence of Bacillus sp. JC-7.</title>
        <authorList>
            <person name="Tanaka N."/>
            <person name="Shiwa Y."/>
            <person name="Fujita N."/>
            <person name="Tanasupawat S."/>
        </authorList>
    </citation>
    <scope>NUCLEOTIDE SEQUENCE [LARGE SCALE GENOMIC DNA]</scope>
    <source>
        <strain evidence="1 2">JC-7</strain>
    </source>
</reference>
<accession>A0A5J4JH81</accession>